<evidence type="ECO:0000313" key="2">
    <source>
        <dbReference type="EMBL" id="KIW26522.1"/>
    </source>
</evidence>
<evidence type="ECO:0000313" key="3">
    <source>
        <dbReference type="Proteomes" id="UP000054466"/>
    </source>
</evidence>
<reference evidence="2 3" key="1">
    <citation type="submission" date="2015-01" db="EMBL/GenBank/DDBJ databases">
        <title>The Genome Sequence of Cladophialophora immunda CBS83496.</title>
        <authorList>
            <consortium name="The Broad Institute Genomics Platform"/>
            <person name="Cuomo C."/>
            <person name="de Hoog S."/>
            <person name="Gorbushina A."/>
            <person name="Stielow B."/>
            <person name="Teixiera M."/>
            <person name="Abouelleil A."/>
            <person name="Chapman S.B."/>
            <person name="Priest M."/>
            <person name="Young S.K."/>
            <person name="Wortman J."/>
            <person name="Nusbaum C."/>
            <person name="Birren B."/>
        </authorList>
    </citation>
    <scope>NUCLEOTIDE SEQUENCE [LARGE SCALE GENOMIC DNA]</scope>
    <source>
        <strain evidence="2 3">CBS 83496</strain>
    </source>
</reference>
<feature type="region of interest" description="Disordered" evidence="1">
    <location>
        <begin position="673"/>
        <end position="714"/>
    </location>
</feature>
<sequence>MASSNTVDCFSDTETDTLLSDPPSDFDDMDSARGQDFDRMALSSQREGPKPRSIPRSYDHSMTGCSGIENHCRPPSKSSKFEAVPTEILNKIAWLLSNDQDLFNLMCTCKTFANAFSSPESAIWRLRFNCDFDWPFVTDTAEFASAYQLRKFVLKHFVEFNNPEDERLVIQLEVLRDMVLEAYNPPEKHLPPRLTSRNLAAFASQNSPWARMFLSCPFFPSRSGRYGQRHPLFESIQLVLSHLLLSPASHMAYNVRSSRTNYDMAVVYNWSKPLSLLYRKLAEKESLAPAIPNGRRQRHSGRRRRPPRTSKPTHELDTHALLHIRNFWHRHLIETVKGLGSTDITENTYAKMARELMRREITPRPWERPLTEDSLLHLPTEWYGHYSTLASNWPRKRQELEEVQSLAEDWQEVDPMKLDFTISTDNNVDGFWSPIFSSIPAFQQTIPELSQCVFIRGLAPFVQLSPGNAARGSDPVSQATLTLPTAPRLSKYHPYLALRLRGVIHSIPAQPQPPSDDSDPDHSIPGFNRIIMILYKPTKRYLIQVLEHAQEEYGDSFTTALTTQMAQNSADSSTALDPAEIDARLDEYLRAKLLANPLWCDGSKLDKDAVEEMEEKFRLSEYLDWDFEFAYAYEGAVLPGQKILLGRWFRILAGGVEYSEGLEMLDGEAAGADQDAMGLDGAGSGPGQHDEAAEGNPAPETTRDASRHTKRERGPFIFWCR</sequence>
<dbReference type="SUPFAM" id="SSF81383">
    <property type="entry name" value="F-box domain"/>
    <property type="match status" value="1"/>
</dbReference>
<dbReference type="HOGENOM" id="CLU_376839_0_0_1"/>
<feature type="region of interest" description="Disordered" evidence="1">
    <location>
        <begin position="288"/>
        <end position="316"/>
    </location>
</feature>
<evidence type="ECO:0000256" key="1">
    <source>
        <dbReference type="SAM" id="MobiDB-lite"/>
    </source>
</evidence>
<accession>A0A0D2AN72</accession>
<dbReference type="InterPro" id="IPR036047">
    <property type="entry name" value="F-box-like_dom_sf"/>
</dbReference>
<dbReference type="OrthoDB" id="6339427at2759"/>
<feature type="compositionally biased region" description="Basic and acidic residues" evidence="1">
    <location>
        <begin position="30"/>
        <end position="39"/>
    </location>
</feature>
<keyword evidence="3" id="KW-1185">Reference proteome</keyword>
<proteinExistence type="predicted"/>
<dbReference type="VEuPathDB" id="FungiDB:PV07_09609"/>
<organism evidence="2 3">
    <name type="scientific">Cladophialophora immunda</name>
    <dbReference type="NCBI Taxonomy" id="569365"/>
    <lineage>
        <taxon>Eukaryota</taxon>
        <taxon>Fungi</taxon>
        <taxon>Dikarya</taxon>
        <taxon>Ascomycota</taxon>
        <taxon>Pezizomycotina</taxon>
        <taxon>Eurotiomycetes</taxon>
        <taxon>Chaetothyriomycetidae</taxon>
        <taxon>Chaetothyriales</taxon>
        <taxon>Herpotrichiellaceae</taxon>
        <taxon>Cladophialophora</taxon>
    </lineage>
</organism>
<dbReference type="RefSeq" id="XP_016246738.1">
    <property type="nucleotide sequence ID" value="XM_016396882.1"/>
</dbReference>
<dbReference type="GeneID" id="27348803"/>
<gene>
    <name evidence="2" type="ORF">PV07_09609</name>
</gene>
<dbReference type="STRING" id="569365.A0A0D2AN72"/>
<feature type="region of interest" description="Disordered" evidence="1">
    <location>
        <begin position="1"/>
        <end position="56"/>
    </location>
</feature>
<evidence type="ECO:0008006" key="4">
    <source>
        <dbReference type="Google" id="ProtNLM"/>
    </source>
</evidence>
<feature type="compositionally biased region" description="Basic residues" evidence="1">
    <location>
        <begin position="295"/>
        <end position="308"/>
    </location>
</feature>
<protein>
    <recommendedName>
        <fullName evidence="4">F-box domain-containing protein</fullName>
    </recommendedName>
</protein>
<name>A0A0D2AN72_9EURO</name>
<dbReference type="AlphaFoldDB" id="A0A0D2AN72"/>
<dbReference type="EMBL" id="KN847044">
    <property type="protein sequence ID" value="KIW26522.1"/>
    <property type="molecule type" value="Genomic_DNA"/>
</dbReference>
<dbReference type="Proteomes" id="UP000054466">
    <property type="component" value="Unassembled WGS sequence"/>
</dbReference>